<feature type="binding site" evidence="12">
    <location>
        <position position="279"/>
    </location>
    <ligand>
        <name>Zn(2+)</name>
        <dbReference type="ChEBI" id="CHEBI:29105"/>
        <note>catalytic</note>
    </ligand>
</feature>
<keyword evidence="3 14" id="KW-0812">Transmembrane</keyword>
<dbReference type="GO" id="GO:0046872">
    <property type="term" value="F:metal ion binding"/>
    <property type="evidence" value="ECO:0007669"/>
    <property type="project" value="UniProtKB-KW"/>
</dbReference>
<evidence type="ECO:0000256" key="11">
    <source>
        <dbReference type="PIRSR" id="PIRSR627057-1"/>
    </source>
</evidence>
<evidence type="ECO:0000256" key="14">
    <source>
        <dbReference type="SAM" id="Phobius"/>
    </source>
</evidence>
<dbReference type="CDD" id="cd07343">
    <property type="entry name" value="M48A_Zmpste24p_like"/>
    <property type="match status" value="1"/>
</dbReference>
<comment type="subcellular location">
    <subcellularLocation>
        <location evidence="1">Endoplasmic reticulum membrane</location>
        <topology evidence="1">Multi-pass membrane protein</topology>
    </subcellularLocation>
</comment>
<comment type="similarity">
    <text evidence="13">Belongs to the peptidase M48 family.</text>
</comment>
<evidence type="ECO:0000256" key="10">
    <source>
        <dbReference type="ARBA" id="ARBA00023136"/>
    </source>
</evidence>
<feature type="transmembrane region" description="Helical" evidence="14">
    <location>
        <begin position="173"/>
        <end position="192"/>
    </location>
</feature>
<dbReference type="InterPro" id="IPR001915">
    <property type="entry name" value="Peptidase_M48"/>
</dbReference>
<evidence type="ECO:0000256" key="4">
    <source>
        <dbReference type="ARBA" id="ARBA00022723"/>
    </source>
</evidence>
<evidence type="ECO:0000256" key="8">
    <source>
        <dbReference type="ARBA" id="ARBA00022989"/>
    </source>
</evidence>
<feature type="binding site" evidence="12">
    <location>
        <position position="275"/>
    </location>
    <ligand>
        <name>Zn(2+)</name>
        <dbReference type="ChEBI" id="CHEBI:29105"/>
        <note>catalytic</note>
    </ligand>
</feature>
<evidence type="ECO:0000313" key="18">
    <source>
        <dbReference type="Proteomes" id="UP000217265"/>
    </source>
</evidence>
<dbReference type="FunFam" id="3.30.2010.10:FF:000002">
    <property type="entry name" value="CAAX prenyl protease"/>
    <property type="match status" value="1"/>
</dbReference>
<dbReference type="Gene3D" id="3.30.2010.10">
    <property type="entry name" value="Metalloproteases ('zincins'), catalytic domain"/>
    <property type="match status" value="1"/>
</dbReference>
<protein>
    <submittedName>
        <fullName evidence="17">Peptidase M48</fullName>
    </submittedName>
</protein>
<evidence type="ECO:0000256" key="12">
    <source>
        <dbReference type="PIRSR" id="PIRSR627057-2"/>
    </source>
</evidence>
<evidence type="ECO:0000259" key="15">
    <source>
        <dbReference type="Pfam" id="PF01435"/>
    </source>
</evidence>
<organism evidence="17 18">
    <name type="scientific">Nibricoccus aquaticus</name>
    <dbReference type="NCBI Taxonomy" id="2576891"/>
    <lineage>
        <taxon>Bacteria</taxon>
        <taxon>Pseudomonadati</taxon>
        <taxon>Verrucomicrobiota</taxon>
        <taxon>Opitutia</taxon>
        <taxon>Opitutales</taxon>
        <taxon>Opitutaceae</taxon>
        <taxon>Nibricoccus</taxon>
    </lineage>
</organism>
<dbReference type="OrthoDB" id="9781930at2"/>
<dbReference type="InterPro" id="IPR027057">
    <property type="entry name" value="CAXX_Prtase_1"/>
</dbReference>
<gene>
    <name evidence="17" type="ORF">CMV30_14865</name>
</gene>
<dbReference type="GO" id="GO:0004222">
    <property type="term" value="F:metalloendopeptidase activity"/>
    <property type="evidence" value="ECO:0007669"/>
    <property type="project" value="InterPro"/>
</dbReference>
<accession>A0A290QL48</accession>
<dbReference type="GO" id="GO:0071586">
    <property type="term" value="P:CAAX-box protein processing"/>
    <property type="evidence" value="ECO:0007669"/>
    <property type="project" value="InterPro"/>
</dbReference>
<feature type="domain" description="CAAX prenyl protease 1 N-terminal" evidence="16">
    <location>
        <begin position="28"/>
        <end position="202"/>
    </location>
</feature>
<evidence type="ECO:0000256" key="2">
    <source>
        <dbReference type="ARBA" id="ARBA00022670"/>
    </source>
</evidence>
<keyword evidence="6" id="KW-0256">Endoplasmic reticulum</keyword>
<feature type="transmembrane region" description="Helical" evidence="14">
    <location>
        <begin position="289"/>
        <end position="311"/>
    </location>
</feature>
<name>A0A290QL48_9BACT</name>
<evidence type="ECO:0000313" key="17">
    <source>
        <dbReference type="EMBL" id="ATC65131.1"/>
    </source>
</evidence>
<reference evidence="17 18" key="1">
    <citation type="submission" date="2017-09" db="EMBL/GenBank/DDBJ databases">
        <title>Complete genome sequence of Verrucomicrobial strain HZ-65, isolated from freshwater.</title>
        <authorList>
            <person name="Choi A."/>
        </authorList>
    </citation>
    <scope>NUCLEOTIDE SEQUENCE [LARGE SCALE GENOMIC DNA]</scope>
    <source>
        <strain evidence="17 18">HZ-65</strain>
    </source>
</reference>
<feature type="binding site" evidence="12">
    <location>
        <position position="353"/>
    </location>
    <ligand>
        <name>Zn(2+)</name>
        <dbReference type="ChEBI" id="CHEBI:29105"/>
        <note>catalytic</note>
    </ligand>
</feature>
<keyword evidence="7 12" id="KW-0862">Zinc</keyword>
<dbReference type="EMBL" id="CP023344">
    <property type="protein sequence ID" value="ATC65131.1"/>
    <property type="molecule type" value="Genomic_DNA"/>
</dbReference>
<keyword evidence="10 14" id="KW-0472">Membrane</keyword>
<evidence type="ECO:0000256" key="9">
    <source>
        <dbReference type="ARBA" id="ARBA00023049"/>
    </source>
</evidence>
<keyword evidence="8 14" id="KW-1133">Transmembrane helix</keyword>
<keyword evidence="9 13" id="KW-0482">Metalloprotease</keyword>
<evidence type="ECO:0000256" key="3">
    <source>
        <dbReference type="ARBA" id="ARBA00022692"/>
    </source>
</evidence>
<keyword evidence="2 13" id="KW-0645">Protease</keyword>
<dbReference type="KEGG" id="vbh:CMV30_14865"/>
<comment type="cofactor">
    <cofactor evidence="12 13">
        <name>Zn(2+)</name>
        <dbReference type="ChEBI" id="CHEBI:29105"/>
    </cofactor>
    <text evidence="12 13">Binds 1 zinc ion per subunit.</text>
</comment>
<feature type="transmembrane region" description="Helical" evidence="14">
    <location>
        <begin position="323"/>
        <end position="342"/>
    </location>
</feature>
<feature type="active site" description="Proton donor" evidence="11">
    <location>
        <position position="357"/>
    </location>
</feature>
<proteinExistence type="inferred from homology"/>
<evidence type="ECO:0000259" key="16">
    <source>
        <dbReference type="Pfam" id="PF16491"/>
    </source>
</evidence>
<keyword evidence="18" id="KW-1185">Reference proteome</keyword>
<dbReference type="Proteomes" id="UP000217265">
    <property type="component" value="Chromosome"/>
</dbReference>
<keyword evidence="5 13" id="KW-0378">Hydrolase</keyword>
<feature type="active site" evidence="11">
    <location>
        <position position="276"/>
    </location>
</feature>
<sequence length="412" mass="44864">MVLIVVLVLLAAKVGAELVLSFLNRAEVLRHAGKAPEAVAALMDEATYQKSVAYTLAKGKLGSVELVWDALILVAILTSGVLPWLHGKFAPLSPTGVWDDALFLIATGMLLSVPSLPLDWWGQFRLEARFGFNKSTLGLWISDKLKGLALALVIGFPLLWALLSLVGVAGANWWVWGFALVFGFQLLMLVAYPKLILPLFNKLTPLPEGDLRTRLLALSDKTGFKASTIQVMDGSKRSGHSNAFFTGFGKFRRIVLFDTLIAQLSEEELEAVLAHEVGHYKRGHIPKMLVVGALMMLGGFALIAWLAQSAWFNPAFGLPAGELASAFLLFSLLSGLATFWFTPVGNLFSRKHEYEADAFARDAMGGAGPIVAALRKLAQKNLSNLTPHPWYSGFYYSHPTIVERERAVTGGA</sequence>
<evidence type="ECO:0000256" key="1">
    <source>
        <dbReference type="ARBA" id="ARBA00004477"/>
    </source>
</evidence>
<evidence type="ECO:0000256" key="5">
    <source>
        <dbReference type="ARBA" id="ARBA00022801"/>
    </source>
</evidence>
<evidence type="ECO:0000256" key="7">
    <source>
        <dbReference type="ARBA" id="ARBA00022833"/>
    </source>
</evidence>
<feature type="transmembrane region" description="Helical" evidence="14">
    <location>
        <begin position="147"/>
        <end position="167"/>
    </location>
</feature>
<keyword evidence="4 12" id="KW-0479">Metal-binding</keyword>
<evidence type="ECO:0000256" key="13">
    <source>
        <dbReference type="RuleBase" id="RU003983"/>
    </source>
</evidence>
<dbReference type="RefSeq" id="WP_096056762.1">
    <property type="nucleotide sequence ID" value="NZ_CP023344.1"/>
</dbReference>
<dbReference type="Pfam" id="PF01435">
    <property type="entry name" value="Peptidase_M48"/>
    <property type="match status" value="1"/>
</dbReference>
<dbReference type="Pfam" id="PF16491">
    <property type="entry name" value="Peptidase_M48_N"/>
    <property type="match status" value="1"/>
</dbReference>
<feature type="domain" description="Peptidase M48" evidence="15">
    <location>
        <begin position="206"/>
        <end position="408"/>
    </location>
</feature>
<dbReference type="InterPro" id="IPR032456">
    <property type="entry name" value="Peptidase_M48_N"/>
</dbReference>
<dbReference type="PANTHER" id="PTHR10120">
    <property type="entry name" value="CAAX PRENYL PROTEASE 1"/>
    <property type="match status" value="1"/>
</dbReference>
<dbReference type="AlphaFoldDB" id="A0A290QL48"/>
<feature type="transmembrane region" description="Helical" evidence="14">
    <location>
        <begin position="66"/>
        <end position="85"/>
    </location>
</feature>
<evidence type="ECO:0000256" key="6">
    <source>
        <dbReference type="ARBA" id="ARBA00022824"/>
    </source>
</evidence>